<dbReference type="PANTHER" id="PTHR47797">
    <property type="entry name" value="DEHYDROGENASE, PUTATIVE (AFU_ORTHOLOGUE AFUA_8G05805)-RELATED"/>
    <property type="match status" value="1"/>
</dbReference>
<dbReference type="GO" id="GO:0016020">
    <property type="term" value="C:membrane"/>
    <property type="evidence" value="ECO:0007669"/>
    <property type="project" value="UniProtKB-SubCell"/>
</dbReference>
<dbReference type="AlphaFoldDB" id="A0AAN7C2S0"/>
<accession>A0AAN7C2S0</accession>
<evidence type="ECO:0000313" key="9">
    <source>
        <dbReference type="EMBL" id="KAK4234160.1"/>
    </source>
</evidence>
<evidence type="ECO:0000259" key="8">
    <source>
        <dbReference type="SMART" id="SM00665"/>
    </source>
</evidence>
<evidence type="ECO:0000313" key="10">
    <source>
        <dbReference type="Proteomes" id="UP001303760"/>
    </source>
</evidence>
<dbReference type="CDD" id="cd08760">
    <property type="entry name" value="Cyt_b561_FRRS1_like"/>
    <property type="match status" value="1"/>
</dbReference>
<feature type="transmembrane region" description="Helical" evidence="7">
    <location>
        <begin position="183"/>
        <end position="203"/>
    </location>
</feature>
<dbReference type="PANTHER" id="PTHR47797:SF1">
    <property type="entry name" value="CYTOCHROME B561 DOMAIN-CONTAINING PROTEIN-RELATED"/>
    <property type="match status" value="1"/>
</dbReference>
<comment type="caution">
    <text evidence="9">The sequence shown here is derived from an EMBL/GenBank/DDBJ whole genome shotgun (WGS) entry which is preliminary data.</text>
</comment>
<evidence type="ECO:0000256" key="6">
    <source>
        <dbReference type="ARBA" id="ARBA00023136"/>
    </source>
</evidence>
<reference evidence="9" key="1">
    <citation type="journal article" date="2023" name="Mol. Phylogenet. Evol.">
        <title>Genome-scale phylogeny and comparative genomics of the fungal order Sordariales.</title>
        <authorList>
            <person name="Hensen N."/>
            <person name="Bonometti L."/>
            <person name="Westerberg I."/>
            <person name="Brannstrom I.O."/>
            <person name="Guillou S."/>
            <person name="Cros-Aarteil S."/>
            <person name="Calhoun S."/>
            <person name="Haridas S."/>
            <person name="Kuo A."/>
            <person name="Mondo S."/>
            <person name="Pangilinan J."/>
            <person name="Riley R."/>
            <person name="LaButti K."/>
            <person name="Andreopoulos B."/>
            <person name="Lipzen A."/>
            <person name="Chen C."/>
            <person name="Yan M."/>
            <person name="Daum C."/>
            <person name="Ng V."/>
            <person name="Clum A."/>
            <person name="Steindorff A."/>
            <person name="Ohm R.A."/>
            <person name="Martin F."/>
            <person name="Silar P."/>
            <person name="Natvig D.O."/>
            <person name="Lalanne C."/>
            <person name="Gautier V."/>
            <person name="Ament-Velasquez S.L."/>
            <person name="Kruys A."/>
            <person name="Hutchinson M.I."/>
            <person name="Powell A.J."/>
            <person name="Barry K."/>
            <person name="Miller A.N."/>
            <person name="Grigoriev I.V."/>
            <person name="Debuchy R."/>
            <person name="Gladieux P."/>
            <person name="Hiltunen Thoren M."/>
            <person name="Johannesson H."/>
        </authorList>
    </citation>
    <scope>NUCLEOTIDE SEQUENCE</scope>
    <source>
        <strain evidence="9">CBS 532.94</strain>
    </source>
</reference>
<name>A0AAN7C2S0_9PEZI</name>
<protein>
    <recommendedName>
        <fullName evidence="8">Cytochrome b561 domain-containing protein</fullName>
    </recommendedName>
</protein>
<keyword evidence="6 7" id="KW-0472">Membrane</keyword>
<evidence type="ECO:0000256" key="2">
    <source>
        <dbReference type="ARBA" id="ARBA00022448"/>
    </source>
</evidence>
<feature type="transmembrane region" description="Helical" evidence="7">
    <location>
        <begin position="70"/>
        <end position="90"/>
    </location>
</feature>
<keyword evidence="5 7" id="KW-1133">Transmembrane helix</keyword>
<dbReference type="SMART" id="SM00665">
    <property type="entry name" value="B561"/>
    <property type="match status" value="1"/>
</dbReference>
<sequence length="257" mass="28862">MAVLGNSTRRNISDVNEWFSLTITASAATAEAQRYSGYGPGNGYGSNPNYGNYAAYGNFDPEHAMRVRRIHGILAGVAMAAFFPTGSILMRVIPGRFALWAHALTQVAGLILLTVAVAMGLQLVQEVGRVGINLWDREDVNYHLIIGLVVLSCLMVQPVLGFIHHAKFKKQRRRQVWSYLHLFNGRIFITLGIINGALGLWIAREPSRYKALYLTAAVAMWSLWMLVAMFGEWRRWRERRKATGRSRKSSYDGDVPF</sequence>
<evidence type="ECO:0000256" key="1">
    <source>
        <dbReference type="ARBA" id="ARBA00004370"/>
    </source>
</evidence>
<gene>
    <name evidence="9" type="ORF">C8A03DRAFT_18887</name>
</gene>
<evidence type="ECO:0000256" key="7">
    <source>
        <dbReference type="SAM" id="Phobius"/>
    </source>
</evidence>
<proteinExistence type="predicted"/>
<organism evidence="9 10">
    <name type="scientific">Achaetomium macrosporum</name>
    <dbReference type="NCBI Taxonomy" id="79813"/>
    <lineage>
        <taxon>Eukaryota</taxon>
        <taxon>Fungi</taxon>
        <taxon>Dikarya</taxon>
        <taxon>Ascomycota</taxon>
        <taxon>Pezizomycotina</taxon>
        <taxon>Sordariomycetes</taxon>
        <taxon>Sordariomycetidae</taxon>
        <taxon>Sordariales</taxon>
        <taxon>Chaetomiaceae</taxon>
        <taxon>Achaetomium</taxon>
    </lineage>
</organism>
<reference evidence="9" key="2">
    <citation type="submission" date="2023-05" db="EMBL/GenBank/DDBJ databases">
        <authorList>
            <consortium name="Lawrence Berkeley National Laboratory"/>
            <person name="Steindorff A."/>
            <person name="Hensen N."/>
            <person name="Bonometti L."/>
            <person name="Westerberg I."/>
            <person name="Brannstrom I.O."/>
            <person name="Guillou S."/>
            <person name="Cros-Aarteil S."/>
            <person name="Calhoun S."/>
            <person name="Haridas S."/>
            <person name="Kuo A."/>
            <person name="Mondo S."/>
            <person name="Pangilinan J."/>
            <person name="Riley R."/>
            <person name="Labutti K."/>
            <person name="Andreopoulos B."/>
            <person name="Lipzen A."/>
            <person name="Chen C."/>
            <person name="Yanf M."/>
            <person name="Daum C."/>
            <person name="Ng V."/>
            <person name="Clum A."/>
            <person name="Ohm R."/>
            <person name="Martin F."/>
            <person name="Silar P."/>
            <person name="Natvig D."/>
            <person name="Lalanne C."/>
            <person name="Gautier V."/>
            <person name="Ament-Velasquez S.L."/>
            <person name="Kruys A."/>
            <person name="Hutchinson M.I."/>
            <person name="Powell A.J."/>
            <person name="Barry K."/>
            <person name="Miller A.N."/>
            <person name="Grigoriev I.V."/>
            <person name="Debuchy R."/>
            <person name="Gladieux P."/>
            <person name="Thoren M.H."/>
            <person name="Johannesson H."/>
        </authorList>
    </citation>
    <scope>NUCLEOTIDE SEQUENCE</scope>
    <source>
        <strain evidence="9">CBS 532.94</strain>
    </source>
</reference>
<keyword evidence="3 7" id="KW-0812">Transmembrane</keyword>
<evidence type="ECO:0000256" key="3">
    <source>
        <dbReference type="ARBA" id="ARBA00022692"/>
    </source>
</evidence>
<keyword evidence="4" id="KW-0249">Electron transport</keyword>
<dbReference type="InterPro" id="IPR006593">
    <property type="entry name" value="Cyt_b561/ferric_Rdtase_TM"/>
</dbReference>
<feature type="transmembrane region" description="Helical" evidence="7">
    <location>
        <begin position="209"/>
        <end position="231"/>
    </location>
</feature>
<keyword evidence="10" id="KW-1185">Reference proteome</keyword>
<dbReference type="EMBL" id="MU860409">
    <property type="protein sequence ID" value="KAK4234160.1"/>
    <property type="molecule type" value="Genomic_DNA"/>
</dbReference>
<evidence type="ECO:0000256" key="5">
    <source>
        <dbReference type="ARBA" id="ARBA00022989"/>
    </source>
</evidence>
<feature type="transmembrane region" description="Helical" evidence="7">
    <location>
        <begin position="141"/>
        <end position="163"/>
    </location>
</feature>
<dbReference type="Gene3D" id="1.20.120.1770">
    <property type="match status" value="1"/>
</dbReference>
<dbReference type="Proteomes" id="UP001303760">
    <property type="component" value="Unassembled WGS sequence"/>
</dbReference>
<comment type="subcellular location">
    <subcellularLocation>
        <location evidence="1">Membrane</location>
    </subcellularLocation>
</comment>
<feature type="transmembrane region" description="Helical" evidence="7">
    <location>
        <begin position="97"/>
        <end position="121"/>
    </location>
</feature>
<keyword evidence="2" id="KW-0813">Transport</keyword>
<evidence type="ECO:0000256" key="4">
    <source>
        <dbReference type="ARBA" id="ARBA00022982"/>
    </source>
</evidence>
<feature type="domain" description="Cytochrome b561" evidence="8">
    <location>
        <begin position="70"/>
        <end position="200"/>
    </location>
</feature>